<feature type="domain" description="Histidine kinase" evidence="9">
    <location>
        <begin position="480"/>
        <end position="693"/>
    </location>
</feature>
<feature type="coiled-coil region" evidence="6">
    <location>
        <begin position="385"/>
        <end position="431"/>
    </location>
</feature>
<proteinExistence type="predicted"/>
<reference evidence="11" key="1">
    <citation type="submission" date="2016-10" db="EMBL/GenBank/DDBJ databases">
        <authorList>
            <person name="Varghese N."/>
            <person name="Submissions S."/>
        </authorList>
    </citation>
    <scope>NUCLEOTIDE SEQUENCE [LARGE SCALE GENOMIC DNA]</scope>
    <source>
        <strain>GEY</strain>
        <strain evidence="11">DSM 9560</strain>
    </source>
</reference>
<keyword evidence="7" id="KW-0472">Membrane</keyword>
<dbReference type="InterPro" id="IPR036890">
    <property type="entry name" value="HATPase_C_sf"/>
</dbReference>
<dbReference type="InterPro" id="IPR003594">
    <property type="entry name" value="HATPase_dom"/>
</dbReference>
<feature type="transmembrane region" description="Helical" evidence="7">
    <location>
        <begin position="246"/>
        <end position="267"/>
    </location>
</feature>
<keyword evidence="8" id="KW-0732">Signal</keyword>
<evidence type="ECO:0000256" key="3">
    <source>
        <dbReference type="ARBA" id="ARBA00022553"/>
    </source>
</evidence>
<accession>A0A1I2ABU0</accession>
<evidence type="ECO:0000256" key="5">
    <source>
        <dbReference type="ARBA" id="ARBA00022777"/>
    </source>
</evidence>
<keyword evidence="7" id="KW-1133">Transmembrane helix</keyword>
<dbReference type="PRINTS" id="PR00344">
    <property type="entry name" value="BCTRLSENSOR"/>
</dbReference>
<evidence type="ECO:0000256" key="6">
    <source>
        <dbReference type="SAM" id="Coils"/>
    </source>
</evidence>
<keyword evidence="11" id="KW-1185">Reference proteome</keyword>
<keyword evidence="3" id="KW-0597">Phosphoprotein</keyword>
<dbReference type="InterPro" id="IPR011622">
    <property type="entry name" value="7TMR_DISM_rcpt_extracell_dom2"/>
</dbReference>
<feature type="signal peptide" evidence="8">
    <location>
        <begin position="1"/>
        <end position="19"/>
    </location>
</feature>
<keyword evidence="6" id="KW-0175">Coiled coil</keyword>
<name>A0A1I2ABU0_9BACT</name>
<gene>
    <name evidence="10" type="ORF">SAMN04488541_100179</name>
</gene>
<comment type="catalytic activity">
    <reaction evidence="1">
        <text>ATP + protein L-histidine = ADP + protein N-phospho-L-histidine.</text>
        <dbReference type="EC" id="2.7.13.3"/>
    </reaction>
</comment>
<dbReference type="Pfam" id="PF07696">
    <property type="entry name" value="7TMR-DISMED2"/>
    <property type="match status" value="1"/>
</dbReference>
<dbReference type="InterPro" id="IPR005467">
    <property type="entry name" value="His_kinase_dom"/>
</dbReference>
<evidence type="ECO:0000256" key="8">
    <source>
        <dbReference type="SAM" id="SignalP"/>
    </source>
</evidence>
<sequence length="693" mass="81224">MQKYWLSAVLLLLFISAKAQDVIQINGEQKTIDLGKYVQYYEDKSRKLVFNEIRQVTFQKFAQQFPEEILNLGATASAVWIKIILDKKSKERYYLQIDNTNLDSVLFYFPDAEGKYQVKMTGKKFPLTSEDIPSTHCIIALPEVHSEQPQTYYLRLTSVRYMNLEMQLICTDLLPTVLIQRYALELLYFGIIILAIIYNLFIYISLRDIAYLYYVIYTFIIAFNVFNTRGYLSLFFPDYREIINQYTYLSSVLYIPFITLFTIHFLHIKQYSQVFYRLLQVLLWIACLQVVLTLFRKGDFIFQSTIGFVVFNMMFYVTTGAYFLAQKQPYAIYYFSSWGIFTLLTIVGVSFYMDFLPFYSFVKYLYPTAIVLETVISSMAIFNRIQILRKNNEEIQKKNMELIKEQNQVLEAKVKERTAELEGKNKEIETQNYELAVQKEEIQAFSEFLEEKVSERTQELQLVLENIVKQNQDLAQFSYIVSHNLRAPVARITGLVNIFNYENFNDNFNKEILQKLKDTSLDLDTIIKDLTQIVSIRNSLDKTKEYVELDDILDISKDMLIDEIQKSNAQITSDFYIVSSLYTVRSYVQDIFYQLLSNAIKYRKNGHELKIHCRTELINNYICLSVADNGIGIDLQNIDKYKIFGLYQRMHDHVEGKGMGLFLVKTQIESLNGLVDVQSQEGVGSVFQVYFPK</sequence>
<protein>
    <recommendedName>
        <fullName evidence="2">histidine kinase</fullName>
        <ecNumber evidence="2">2.7.13.3</ecNumber>
    </recommendedName>
</protein>
<evidence type="ECO:0000313" key="10">
    <source>
        <dbReference type="EMBL" id="SFE40443.1"/>
    </source>
</evidence>
<dbReference type="Proteomes" id="UP000199513">
    <property type="component" value="Unassembled WGS sequence"/>
</dbReference>
<dbReference type="Gene3D" id="2.60.40.2380">
    <property type="match status" value="1"/>
</dbReference>
<feature type="transmembrane region" description="Helical" evidence="7">
    <location>
        <begin position="209"/>
        <end position="226"/>
    </location>
</feature>
<dbReference type="SUPFAM" id="SSF47384">
    <property type="entry name" value="Homodimeric domain of signal transducing histidine kinase"/>
    <property type="match status" value="1"/>
</dbReference>
<feature type="transmembrane region" description="Helical" evidence="7">
    <location>
        <begin position="331"/>
        <end position="352"/>
    </location>
</feature>
<dbReference type="STRING" id="1003.SAMN04488541_100179"/>
<feature type="transmembrane region" description="Helical" evidence="7">
    <location>
        <begin position="182"/>
        <end position="202"/>
    </location>
</feature>
<dbReference type="InterPro" id="IPR036097">
    <property type="entry name" value="HisK_dim/P_sf"/>
</dbReference>
<dbReference type="RefSeq" id="WP_091538243.1">
    <property type="nucleotide sequence ID" value="NZ_FONY01000001.1"/>
</dbReference>
<feature type="transmembrane region" description="Helical" evidence="7">
    <location>
        <begin position="301"/>
        <end position="324"/>
    </location>
</feature>
<dbReference type="OrthoDB" id="9767435at2"/>
<dbReference type="InterPro" id="IPR052162">
    <property type="entry name" value="Sensor_kinase/Photoreceptor"/>
</dbReference>
<dbReference type="InterPro" id="IPR004358">
    <property type="entry name" value="Sig_transdc_His_kin-like_C"/>
</dbReference>
<organism evidence="10 11">
    <name type="scientific">Thermoflexibacter ruber</name>
    <dbReference type="NCBI Taxonomy" id="1003"/>
    <lineage>
        <taxon>Bacteria</taxon>
        <taxon>Pseudomonadati</taxon>
        <taxon>Bacteroidota</taxon>
        <taxon>Cytophagia</taxon>
        <taxon>Cytophagales</taxon>
        <taxon>Thermoflexibacteraceae</taxon>
        <taxon>Thermoflexibacter</taxon>
    </lineage>
</organism>
<dbReference type="EC" id="2.7.13.3" evidence="2"/>
<keyword evidence="5 10" id="KW-0418">Kinase</keyword>
<feature type="chain" id="PRO_5011618051" description="histidine kinase" evidence="8">
    <location>
        <begin position="20"/>
        <end position="693"/>
    </location>
</feature>
<evidence type="ECO:0000313" key="11">
    <source>
        <dbReference type="Proteomes" id="UP000199513"/>
    </source>
</evidence>
<keyword evidence="4" id="KW-0808">Transferase</keyword>
<dbReference type="PROSITE" id="PS50109">
    <property type="entry name" value="HIS_KIN"/>
    <property type="match status" value="1"/>
</dbReference>
<dbReference type="SUPFAM" id="SSF55874">
    <property type="entry name" value="ATPase domain of HSP90 chaperone/DNA topoisomerase II/histidine kinase"/>
    <property type="match status" value="1"/>
</dbReference>
<dbReference type="Gene3D" id="1.10.287.130">
    <property type="match status" value="1"/>
</dbReference>
<dbReference type="Gene3D" id="3.30.565.10">
    <property type="entry name" value="Histidine kinase-like ATPase, C-terminal domain"/>
    <property type="match status" value="1"/>
</dbReference>
<evidence type="ECO:0000256" key="7">
    <source>
        <dbReference type="SAM" id="Phobius"/>
    </source>
</evidence>
<dbReference type="AlphaFoldDB" id="A0A1I2ABU0"/>
<dbReference type="PANTHER" id="PTHR43304:SF1">
    <property type="entry name" value="PAC DOMAIN-CONTAINING PROTEIN"/>
    <property type="match status" value="1"/>
</dbReference>
<dbReference type="InterPro" id="IPR011623">
    <property type="entry name" value="7TMR_DISM_rcpt_extracell_dom1"/>
</dbReference>
<evidence type="ECO:0000259" key="9">
    <source>
        <dbReference type="PROSITE" id="PS50109"/>
    </source>
</evidence>
<evidence type="ECO:0000256" key="1">
    <source>
        <dbReference type="ARBA" id="ARBA00000085"/>
    </source>
</evidence>
<dbReference type="Pfam" id="PF02518">
    <property type="entry name" value="HATPase_c"/>
    <property type="match status" value="1"/>
</dbReference>
<feature type="transmembrane region" description="Helical" evidence="7">
    <location>
        <begin position="274"/>
        <end position="295"/>
    </location>
</feature>
<dbReference type="PANTHER" id="PTHR43304">
    <property type="entry name" value="PHYTOCHROME-LIKE PROTEIN CPH1"/>
    <property type="match status" value="1"/>
</dbReference>
<dbReference type="Pfam" id="PF07695">
    <property type="entry name" value="7TMR-DISM_7TM"/>
    <property type="match status" value="1"/>
</dbReference>
<evidence type="ECO:0000256" key="2">
    <source>
        <dbReference type="ARBA" id="ARBA00012438"/>
    </source>
</evidence>
<evidence type="ECO:0000256" key="4">
    <source>
        <dbReference type="ARBA" id="ARBA00022679"/>
    </source>
</evidence>
<dbReference type="EMBL" id="FONY01000001">
    <property type="protein sequence ID" value="SFE40443.1"/>
    <property type="molecule type" value="Genomic_DNA"/>
</dbReference>
<dbReference type="SMART" id="SM00387">
    <property type="entry name" value="HATPase_c"/>
    <property type="match status" value="1"/>
</dbReference>
<keyword evidence="7" id="KW-0812">Transmembrane</keyword>
<dbReference type="GO" id="GO:0000155">
    <property type="term" value="F:phosphorelay sensor kinase activity"/>
    <property type="evidence" value="ECO:0007669"/>
    <property type="project" value="InterPro"/>
</dbReference>